<dbReference type="OrthoDB" id="230688at2157"/>
<dbReference type="InterPro" id="IPR052162">
    <property type="entry name" value="Sensor_kinase/Photoreceptor"/>
</dbReference>
<evidence type="ECO:0000259" key="8">
    <source>
        <dbReference type="PROSITE" id="PS50113"/>
    </source>
</evidence>
<evidence type="ECO:0000256" key="2">
    <source>
        <dbReference type="ARBA" id="ARBA00012438"/>
    </source>
</evidence>
<feature type="domain" description="Histidine kinase" evidence="6">
    <location>
        <begin position="618"/>
        <end position="822"/>
    </location>
</feature>
<dbReference type="SMART" id="SM00091">
    <property type="entry name" value="PAS"/>
    <property type="match status" value="4"/>
</dbReference>
<dbReference type="EC" id="2.7.13.3" evidence="2"/>
<dbReference type="InterPro" id="IPR013655">
    <property type="entry name" value="PAS_fold_3"/>
</dbReference>
<dbReference type="CDD" id="cd00082">
    <property type="entry name" value="HisKA"/>
    <property type="match status" value="1"/>
</dbReference>
<evidence type="ECO:0000256" key="4">
    <source>
        <dbReference type="ARBA" id="ARBA00022679"/>
    </source>
</evidence>
<dbReference type="InterPro" id="IPR011006">
    <property type="entry name" value="CheY-like_superfamily"/>
</dbReference>
<feature type="domain" description="PAS" evidence="7">
    <location>
        <begin position="125"/>
        <end position="195"/>
    </location>
</feature>
<dbReference type="PANTHER" id="PTHR43304:SF1">
    <property type="entry name" value="PAC DOMAIN-CONTAINING PROTEIN"/>
    <property type="match status" value="1"/>
</dbReference>
<feature type="domain" description="PAS" evidence="7">
    <location>
        <begin position="367"/>
        <end position="437"/>
    </location>
</feature>
<dbReference type="PROSITE" id="PS50109">
    <property type="entry name" value="HIS_KIN"/>
    <property type="match status" value="1"/>
</dbReference>
<sequence length="837" mass="92116">MKTGRVVLYVGTDGAQASSLRGESGDATTVERVETLSDATDRLGDVVCVVSEADLDDGTGIDLCRTVRRRFDDVAFVLVPASGSDALAREAVSAGVDEYVPAGTLTDAAELWERVLAAIETVSTEQRRYRKLVEQATDAIAIIDPDATIRYISPSVERILGYSPSELIGRRGTDVIHPEDRDEVLARLADSLSQPEDTVEAVYRAEHADGGWRWVESRGQSFIDDPAVGGTVISIRDVAEREDRERELRMYETVVEAVDDLVFALDEDGRFAFANEAHESRTGLAAGELIGESPAEMISDEAVARSREIVDELRADPDRDSATFEVDLPTQDGETVPCEVHVATLTGDDGEFRGTAGIVRDISDRKEQEQLYSTLLTEANDGIAITRKGRLQFVNEQFAALVGGTRAEIEGTDVFDLITPEDHDVVRRNYEERLDGESETGRYEIELETLGGERVPVEVSTTFVQYQGERGEMAIVRAIGDRKEREQELELYEEMLNAVPDGVYAVDEDGRFVALNDTAYEVVGMPAADLVGTHVSICMDERDIERGRDLIRDLLTSEQTKAIYEMDLEPVDGDSIPSENHVALLTDENGEFRGSVGVLRDVTDRQERERRLTVLNRALRHDLRNSMHVIMANAELVSRAVSDAQTQAKLDTIVDRAEQINSLSEKAREIEQTLANHEQTRKPIDLGELLATQVERFRDQYPDATFETDLPAHAWVEATPLIDTAVENLIENSIEHTEQPRIQVSVSTDEESVTVTVADDGPGIPEKERRIVGKGSETPLDHASGLGLWLVTWITHDSGGEVVFEAPEDGGSVVRLVLDSASPPVDSQPGRAGTGEF</sequence>
<dbReference type="GO" id="GO:0006355">
    <property type="term" value="P:regulation of DNA-templated transcription"/>
    <property type="evidence" value="ECO:0007669"/>
    <property type="project" value="InterPro"/>
</dbReference>
<dbReference type="SUPFAM" id="SSF47384">
    <property type="entry name" value="Homodimeric domain of signal transducing histidine kinase"/>
    <property type="match status" value="1"/>
</dbReference>
<organism evidence="9 10">
    <name type="scientific">Halorientalis pallida</name>
    <dbReference type="NCBI Taxonomy" id="2479928"/>
    <lineage>
        <taxon>Archaea</taxon>
        <taxon>Methanobacteriati</taxon>
        <taxon>Methanobacteriota</taxon>
        <taxon>Stenosarchaea group</taxon>
        <taxon>Halobacteria</taxon>
        <taxon>Halobacteriales</taxon>
        <taxon>Haloarculaceae</taxon>
        <taxon>Halorientalis</taxon>
    </lineage>
</organism>
<dbReference type="GO" id="GO:0000155">
    <property type="term" value="F:phosphorelay sensor kinase activity"/>
    <property type="evidence" value="ECO:0007669"/>
    <property type="project" value="InterPro"/>
</dbReference>
<dbReference type="Pfam" id="PF13426">
    <property type="entry name" value="PAS_9"/>
    <property type="match status" value="1"/>
</dbReference>
<dbReference type="AlphaFoldDB" id="A0A498L7K5"/>
<dbReference type="Gene3D" id="3.40.50.2300">
    <property type="match status" value="1"/>
</dbReference>
<keyword evidence="10" id="KW-1185">Reference proteome</keyword>
<dbReference type="SMART" id="SM00387">
    <property type="entry name" value="HATPase_c"/>
    <property type="match status" value="1"/>
</dbReference>
<feature type="domain" description="PAC" evidence="8">
    <location>
        <begin position="562"/>
        <end position="614"/>
    </location>
</feature>
<feature type="domain" description="PAS" evidence="7">
    <location>
        <begin position="247"/>
        <end position="317"/>
    </location>
</feature>
<dbReference type="Gene3D" id="3.30.450.20">
    <property type="entry name" value="PAS domain"/>
    <property type="match status" value="4"/>
</dbReference>
<dbReference type="SUPFAM" id="SSF55785">
    <property type="entry name" value="PYP-like sensor domain (PAS domain)"/>
    <property type="match status" value="4"/>
</dbReference>
<dbReference type="RefSeq" id="WP_129067594.1">
    <property type="nucleotide sequence ID" value="NZ_RDFA01000001.1"/>
</dbReference>
<feature type="domain" description="PAS" evidence="7">
    <location>
        <begin position="488"/>
        <end position="558"/>
    </location>
</feature>
<evidence type="ECO:0000313" key="10">
    <source>
        <dbReference type="Proteomes" id="UP000289691"/>
    </source>
</evidence>
<dbReference type="InterPro" id="IPR001610">
    <property type="entry name" value="PAC"/>
</dbReference>
<dbReference type="PANTHER" id="PTHR43304">
    <property type="entry name" value="PHYTOCHROME-LIKE PROTEIN CPH1"/>
    <property type="match status" value="1"/>
</dbReference>
<dbReference type="PROSITE" id="PS50113">
    <property type="entry name" value="PAC"/>
    <property type="match status" value="2"/>
</dbReference>
<evidence type="ECO:0000256" key="1">
    <source>
        <dbReference type="ARBA" id="ARBA00000085"/>
    </source>
</evidence>
<dbReference type="InterPro" id="IPR000700">
    <property type="entry name" value="PAS-assoc_C"/>
</dbReference>
<dbReference type="NCBIfam" id="TIGR00229">
    <property type="entry name" value="sensory_box"/>
    <property type="match status" value="4"/>
</dbReference>
<dbReference type="Pfam" id="PF02518">
    <property type="entry name" value="HATPase_c"/>
    <property type="match status" value="1"/>
</dbReference>
<feature type="domain" description="PAC" evidence="8">
    <location>
        <begin position="322"/>
        <end position="374"/>
    </location>
</feature>
<dbReference type="Proteomes" id="UP000289691">
    <property type="component" value="Unassembled WGS sequence"/>
</dbReference>
<evidence type="ECO:0000259" key="6">
    <source>
        <dbReference type="PROSITE" id="PS50109"/>
    </source>
</evidence>
<dbReference type="SMART" id="SM00086">
    <property type="entry name" value="PAC"/>
    <property type="match status" value="4"/>
</dbReference>
<dbReference type="PROSITE" id="PS50112">
    <property type="entry name" value="PAS"/>
    <property type="match status" value="4"/>
</dbReference>
<evidence type="ECO:0000313" key="9">
    <source>
        <dbReference type="EMBL" id="RXK51735.1"/>
    </source>
</evidence>
<comment type="catalytic activity">
    <reaction evidence="1">
        <text>ATP + protein L-histidine = ADP + protein N-phospho-L-histidine.</text>
        <dbReference type="EC" id="2.7.13.3"/>
    </reaction>
</comment>
<gene>
    <name evidence="9" type="ORF">EAF64_03635</name>
</gene>
<evidence type="ECO:0000259" key="7">
    <source>
        <dbReference type="PROSITE" id="PS50112"/>
    </source>
</evidence>
<dbReference type="CDD" id="cd00156">
    <property type="entry name" value="REC"/>
    <property type="match status" value="1"/>
</dbReference>
<dbReference type="SUPFAM" id="SSF55874">
    <property type="entry name" value="ATPase domain of HSP90 chaperone/DNA topoisomerase II/histidine kinase"/>
    <property type="match status" value="1"/>
</dbReference>
<comment type="caution">
    <text evidence="9">The sequence shown here is derived from an EMBL/GenBank/DDBJ whole genome shotgun (WGS) entry which is preliminary data.</text>
</comment>
<keyword evidence="4" id="KW-0808">Transferase</keyword>
<keyword evidence="3" id="KW-0597">Phosphoprotein</keyword>
<dbReference type="InterPro" id="IPR036097">
    <property type="entry name" value="HisK_dim/P_sf"/>
</dbReference>
<proteinExistence type="predicted"/>
<reference evidence="9 10" key="1">
    <citation type="submission" date="2019-01" db="EMBL/GenBank/DDBJ databases">
        <title>Halorientalis sp. F13-25 a new haloarchaeum isolated from hypersaline water.</title>
        <authorList>
            <person name="Ana D.-V."/>
            <person name="Cristina S.-P."/>
            <person name="Antonio V."/>
        </authorList>
    </citation>
    <scope>NUCLEOTIDE SEQUENCE [LARGE SCALE GENOMIC DNA]</scope>
    <source>
        <strain evidence="9 10">F13-25</strain>
    </source>
</reference>
<dbReference type="Pfam" id="PF08447">
    <property type="entry name" value="PAS_3"/>
    <property type="match status" value="1"/>
</dbReference>
<dbReference type="InterPro" id="IPR000014">
    <property type="entry name" value="PAS"/>
</dbReference>
<dbReference type="SUPFAM" id="SSF52172">
    <property type="entry name" value="CheY-like"/>
    <property type="match status" value="1"/>
</dbReference>
<dbReference type="InterPro" id="IPR036890">
    <property type="entry name" value="HATPase_C_sf"/>
</dbReference>
<dbReference type="InterPro" id="IPR035965">
    <property type="entry name" value="PAS-like_dom_sf"/>
</dbReference>
<protein>
    <recommendedName>
        <fullName evidence="2">histidine kinase</fullName>
        <ecNumber evidence="2">2.7.13.3</ecNumber>
    </recommendedName>
</protein>
<dbReference type="InterPro" id="IPR003594">
    <property type="entry name" value="HATPase_dom"/>
</dbReference>
<dbReference type="InterPro" id="IPR013767">
    <property type="entry name" value="PAS_fold"/>
</dbReference>
<name>A0A498L7K5_9EURY</name>
<evidence type="ECO:0000256" key="5">
    <source>
        <dbReference type="ARBA" id="ARBA00022777"/>
    </source>
</evidence>
<dbReference type="Gene3D" id="3.30.565.10">
    <property type="entry name" value="Histidine kinase-like ATPase, C-terminal domain"/>
    <property type="match status" value="1"/>
</dbReference>
<evidence type="ECO:0000256" key="3">
    <source>
        <dbReference type="ARBA" id="ARBA00022553"/>
    </source>
</evidence>
<dbReference type="EMBL" id="RDFA01000001">
    <property type="protein sequence ID" value="RXK51735.1"/>
    <property type="molecule type" value="Genomic_DNA"/>
</dbReference>
<dbReference type="CDD" id="cd00130">
    <property type="entry name" value="PAS"/>
    <property type="match status" value="4"/>
</dbReference>
<accession>A0A498L7K5</accession>
<dbReference type="Pfam" id="PF00989">
    <property type="entry name" value="PAS"/>
    <property type="match status" value="2"/>
</dbReference>
<dbReference type="InterPro" id="IPR005467">
    <property type="entry name" value="His_kinase_dom"/>
</dbReference>
<keyword evidence="5" id="KW-0418">Kinase</keyword>
<dbReference type="CDD" id="cd00075">
    <property type="entry name" value="HATPase"/>
    <property type="match status" value="1"/>
</dbReference>
<dbReference type="InterPro" id="IPR003661">
    <property type="entry name" value="HisK_dim/P_dom"/>
</dbReference>